<name>A0A433NJZ6_CHLFR</name>
<sequence length="263" mass="30140">MLHRFSKQGVICITQPNHAWLSGQLAQAWGNETFGQLFPRKEVCLGAEQHDIGWLGWEQAPTLNPQTGYPHSFKELSTQEHINIWSGARKSALPLSRYAALLVSLHGTRLYEKYTSWQNSPTSTQIVGDFLKREYAFQKEIIAILKNDEYYAPYVTPEVIERNRKLVATWDALSIICCQGLSHDEEVTKVPTSDGETTLKLSLIEEKDYHQCIGIYPWPFQQDEVTVIYEGRLLWQPFNDEKAMREALMGDCWVSLSTTLKAE</sequence>
<dbReference type="AlphaFoldDB" id="A0A433NJZ6"/>
<reference evidence="1 2" key="1">
    <citation type="journal article" date="2019" name="Genome Biol. Evol.">
        <title>Day and night: Metabolic profiles and evolutionary relationships of six axenic non-marine cyanobacteria.</title>
        <authorList>
            <person name="Will S.E."/>
            <person name="Henke P."/>
            <person name="Boedeker C."/>
            <person name="Huang S."/>
            <person name="Brinkmann H."/>
            <person name="Rohde M."/>
            <person name="Jarek M."/>
            <person name="Friedl T."/>
            <person name="Seufert S."/>
            <person name="Schumacher M."/>
            <person name="Overmann J."/>
            <person name="Neumann-Schaal M."/>
            <person name="Petersen J."/>
        </authorList>
    </citation>
    <scope>NUCLEOTIDE SEQUENCE [LARGE SCALE GENOMIC DNA]</scope>
    <source>
        <strain evidence="1 2">PCC 6912</strain>
    </source>
</reference>
<dbReference type="RefSeq" id="WP_016879241.1">
    <property type="nucleotide sequence ID" value="NZ_AJLN01000039.1"/>
</dbReference>
<dbReference type="STRING" id="211165.GCA_000317285_00620"/>
<dbReference type="EMBL" id="RSCJ01000008">
    <property type="protein sequence ID" value="RUR82999.1"/>
    <property type="molecule type" value="Genomic_DNA"/>
</dbReference>
<organism evidence="1 2">
    <name type="scientific">Chlorogloeopsis fritschii PCC 6912</name>
    <dbReference type="NCBI Taxonomy" id="211165"/>
    <lineage>
        <taxon>Bacteria</taxon>
        <taxon>Bacillati</taxon>
        <taxon>Cyanobacteriota</taxon>
        <taxon>Cyanophyceae</taxon>
        <taxon>Nostocales</taxon>
        <taxon>Chlorogloeopsidaceae</taxon>
        <taxon>Chlorogloeopsis</taxon>
    </lineage>
</organism>
<keyword evidence="2" id="KW-1185">Reference proteome</keyword>
<protein>
    <recommendedName>
        <fullName evidence="3">DUF3891 domain-containing protein</fullName>
    </recommendedName>
</protein>
<gene>
    <name evidence="1" type="ORF">PCC6912_23730</name>
</gene>
<evidence type="ECO:0008006" key="3">
    <source>
        <dbReference type="Google" id="ProtNLM"/>
    </source>
</evidence>
<dbReference type="Pfam" id="PF13030">
    <property type="entry name" value="DUF3891"/>
    <property type="match status" value="1"/>
</dbReference>
<dbReference type="InterPro" id="IPR024992">
    <property type="entry name" value="DUF3891"/>
</dbReference>
<comment type="caution">
    <text evidence="1">The sequence shown here is derived from an EMBL/GenBank/DDBJ whole genome shotgun (WGS) entry which is preliminary data.</text>
</comment>
<evidence type="ECO:0000313" key="2">
    <source>
        <dbReference type="Proteomes" id="UP000268857"/>
    </source>
</evidence>
<accession>A0A433NJZ6</accession>
<dbReference type="OrthoDB" id="190426at2"/>
<evidence type="ECO:0000313" key="1">
    <source>
        <dbReference type="EMBL" id="RUR82999.1"/>
    </source>
</evidence>
<dbReference type="Proteomes" id="UP000268857">
    <property type="component" value="Unassembled WGS sequence"/>
</dbReference>
<proteinExistence type="predicted"/>